<reference evidence="2 3" key="1">
    <citation type="journal article" date="2019" name="Commun. Biol.">
        <title>The bagworm genome reveals a unique fibroin gene that provides high tensile strength.</title>
        <authorList>
            <person name="Kono N."/>
            <person name="Nakamura H."/>
            <person name="Ohtoshi R."/>
            <person name="Tomita M."/>
            <person name="Numata K."/>
            <person name="Arakawa K."/>
        </authorList>
    </citation>
    <scope>NUCLEOTIDE SEQUENCE [LARGE SCALE GENOMIC DNA]</scope>
</reference>
<gene>
    <name evidence="2" type="ORF">EVAR_30615_1</name>
</gene>
<feature type="compositionally biased region" description="Basic residues" evidence="1">
    <location>
        <begin position="45"/>
        <end position="58"/>
    </location>
</feature>
<sequence length="111" mass="12976">MHLPLKVYQLQKDDSNLANPVAVTVQEETRKQITPSTQLASKHENRPRRAGPAKNKRVKQRVWYRVLHQNVNICVYAPRTHNGVENGDRKGHDDIRERRSVYRTFVIDAHQ</sequence>
<protein>
    <submittedName>
        <fullName evidence="2">Uncharacterized protein</fullName>
    </submittedName>
</protein>
<dbReference type="AlphaFoldDB" id="A0A4C1W822"/>
<dbReference type="Proteomes" id="UP000299102">
    <property type="component" value="Unassembled WGS sequence"/>
</dbReference>
<feature type="region of interest" description="Disordered" evidence="1">
    <location>
        <begin position="26"/>
        <end position="58"/>
    </location>
</feature>
<comment type="caution">
    <text evidence="2">The sequence shown here is derived from an EMBL/GenBank/DDBJ whole genome shotgun (WGS) entry which is preliminary data.</text>
</comment>
<accession>A0A4C1W822</accession>
<proteinExistence type="predicted"/>
<evidence type="ECO:0000313" key="3">
    <source>
        <dbReference type="Proteomes" id="UP000299102"/>
    </source>
</evidence>
<dbReference type="EMBL" id="BGZK01000503">
    <property type="protein sequence ID" value="GBP47526.1"/>
    <property type="molecule type" value="Genomic_DNA"/>
</dbReference>
<keyword evidence="3" id="KW-1185">Reference proteome</keyword>
<evidence type="ECO:0000256" key="1">
    <source>
        <dbReference type="SAM" id="MobiDB-lite"/>
    </source>
</evidence>
<organism evidence="2 3">
    <name type="scientific">Eumeta variegata</name>
    <name type="common">Bagworm moth</name>
    <name type="synonym">Eumeta japonica</name>
    <dbReference type="NCBI Taxonomy" id="151549"/>
    <lineage>
        <taxon>Eukaryota</taxon>
        <taxon>Metazoa</taxon>
        <taxon>Ecdysozoa</taxon>
        <taxon>Arthropoda</taxon>
        <taxon>Hexapoda</taxon>
        <taxon>Insecta</taxon>
        <taxon>Pterygota</taxon>
        <taxon>Neoptera</taxon>
        <taxon>Endopterygota</taxon>
        <taxon>Lepidoptera</taxon>
        <taxon>Glossata</taxon>
        <taxon>Ditrysia</taxon>
        <taxon>Tineoidea</taxon>
        <taxon>Psychidae</taxon>
        <taxon>Oiketicinae</taxon>
        <taxon>Eumeta</taxon>
    </lineage>
</organism>
<name>A0A4C1W822_EUMVA</name>
<evidence type="ECO:0000313" key="2">
    <source>
        <dbReference type="EMBL" id="GBP47526.1"/>
    </source>
</evidence>